<accession>K2IZD2</accession>
<dbReference type="Proteomes" id="UP000006755">
    <property type="component" value="Unassembled WGS sequence"/>
</dbReference>
<keyword evidence="1" id="KW-0472">Membrane</keyword>
<dbReference type="InterPro" id="IPR007359">
    <property type="entry name" value="SigmaE_reg_RseC_MucC"/>
</dbReference>
<feature type="transmembrane region" description="Helical" evidence="1">
    <location>
        <begin position="109"/>
        <end position="134"/>
    </location>
</feature>
<dbReference type="eggNOG" id="COG3086">
    <property type="taxonomic scope" value="Bacteria"/>
</dbReference>
<sequence>MIERDVEVVAVKGEHIKVQFRRQSSCDGCANTDHCGSGQLSKAFSQRLDVLDMRCAQPVAVGDLVRVGISEQSLVRGTLVLYLLPLLCLIGAALLASRLVEQWQLSELWVLPALIGGGWGGFKWAGLLSARLVAEPVLVKVLSREQQRLGVEMIGG</sequence>
<dbReference type="AlphaFoldDB" id="K2IZD2"/>
<dbReference type="PANTHER" id="PTHR35867:SF1">
    <property type="entry name" value="PROTEIN RSEC"/>
    <property type="match status" value="1"/>
</dbReference>
<evidence type="ECO:0000256" key="1">
    <source>
        <dbReference type="SAM" id="Phobius"/>
    </source>
</evidence>
<comment type="caution">
    <text evidence="2">The sequence shown here is derived from an EMBL/GenBank/DDBJ whole genome shotgun (WGS) entry which is preliminary data.</text>
</comment>
<organism evidence="2 3">
    <name type="scientific">Gallaecimonas xiamenensis 3-C-1</name>
    <dbReference type="NCBI Taxonomy" id="745411"/>
    <lineage>
        <taxon>Bacteria</taxon>
        <taxon>Pseudomonadati</taxon>
        <taxon>Pseudomonadota</taxon>
        <taxon>Gammaproteobacteria</taxon>
        <taxon>Enterobacterales</taxon>
        <taxon>Gallaecimonadaceae</taxon>
        <taxon>Gallaecimonas</taxon>
    </lineage>
</organism>
<proteinExistence type="predicted"/>
<dbReference type="InterPro" id="IPR026268">
    <property type="entry name" value="RseC"/>
</dbReference>
<dbReference type="PANTHER" id="PTHR35867">
    <property type="entry name" value="PROTEIN RSEC"/>
    <property type="match status" value="1"/>
</dbReference>
<protein>
    <submittedName>
        <fullName evidence="2">Sigma-E factor regulatory protein RseC</fullName>
    </submittedName>
</protein>
<gene>
    <name evidence="2" type="ORF">B3C1_17787</name>
</gene>
<keyword evidence="1" id="KW-1133">Transmembrane helix</keyword>
<name>K2IZD2_9GAMM</name>
<dbReference type="Pfam" id="PF04246">
    <property type="entry name" value="RseC_MucC"/>
    <property type="match status" value="1"/>
</dbReference>
<dbReference type="OrthoDB" id="9795854at2"/>
<keyword evidence="1" id="KW-0812">Transmembrane</keyword>
<dbReference type="EMBL" id="AMRI01000035">
    <property type="protein sequence ID" value="EKE67917.1"/>
    <property type="molecule type" value="Genomic_DNA"/>
</dbReference>
<reference evidence="2 3" key="1">
    <citation type="journal article" date="2012" name="J. Bacteriol.">
        <title>Genome Sequence of Gallaecimonas xiamenensis Type Strain 3-C-1.</title>
        <authorList>
            <person name="Lai Q."/>
            <person name="Wang L."/>
            <person name="Wang W."/>
            <person name="Shao Z."/>
        </authorList>
    </citation>
    <scope>NUCLEOTIDE SEQUENCE [LARGE SCALE GENOMIC DNA]</scope>
    <source>
        <strain evidence="2 3">3-C-1</strain>
    </source>
</reference>
<evidence type="ECO:0000313" key="3">
    <source>
        <dbReference type="Proteomes" id="UP000006755"/>
    </source>
</evidence>
<dbReference type="RefSeq" id="WP_008486540.1">
    <property type="nucleotide sequence ID" value="NZ_AMRI01000035.1"/>
</dbReference>
<keyword evidence="3" id="KW-1185">Reference proteome</keyword>
<feature type="transmembrane region" description="Helical" evidence="1">
    <location>
        <begin position="79"/>
        <end position="97"/>
    </location>
</feature>
<dbReference type="STRING" id="745411.B3C1_17787"/>
<dbReference type="PIRSF" id="PIRSF004923">
    <property type="entry name" value="RseC"/>
    <property type="match status" value="1"/>
</dbReference>
<evidence type="ECO:0000313" key="2">
    <source>
        <dbReference type="EMBL" id="EKE67917.1"/>
    </source>
</evidence>